<dbReference type="SMART" id="SM00355">
    <property type="entry name" value="ZnF_C2H2"/>
    <property type="match status" value="2"/>
</dbReference>
<accession>A0A8J5KC98</accession>
<name>A0A8J5KC98_HOMAM</name>
<dbReference type="Proteomes" id="UP000747542">
    <property type="component" value="Unassembled WGS sequence"/>
</dbReference>
<dbReference type="Gene3D" id="3.30.160.60">
    <property type="entry name" value="Classic Zinc Finger"/>
    <property type="match status" value="1"/>
</dbReference>
<feature type="domain" description="C2H2-type" evidence="3">
    <location>
        <begin position="130"/>
        <end position="158"/>
    </location>
</feature>
<dbReference type="GO" id="GO:0008270">
    <property type="term" value="F:zinc ion binding"/>
    <property type="evidence" value="ECO:0007669"/>
    <property type="project" value="UniProtKB-KW"/>
</dbReference>
<dbReference type="PROSITE" id="PS50157">
    <property type="entry name" value="ZINC_FINGER_C2H2_2"/>
    <property type="match status" value="2"/>
</dbReference>
<dbReference type="AlphaFoldDB" id="A0A8J5KC98"/>
<keyword evidence="1" id="KW-0862">Zinc</keyword>
<dbReference type="PROSITE" id="PS00028">
    <property type="entry name" value="ZINC_FINGER_C2H2_1"/>
    <property type="match status" value="2"/>
</dbReference>
<dbReference type="Pfam" id="PF00096">
    <property type="entry name" value="zf-C2H2"/>
    <property type="match status" value="1"/>
</dbReference>
<gene>
    <name evidence="4" type="primary">br-L5</name>
    <name evidence="4" type="ORF">Hamer_G012313</name>
</gene>
<evidence type="ECO:0000259" key="3">
    <source>
        <dbReference type="PROSITE" id="PS50157"/>
    </source>
</evidence>
<proteinExistence type="predicted"/>
<evidence type="ECO:0000313" key="4">
    <source>
        <dbReference type="EMBL" id="KAG7170084.1"/>
    </source>
</evidence>
<comment type="caution">
    <text evidence="4">The sequence shown here is derived from an EMBL/GenBank/DDBJ whole genome shotgun (WGS) entry which is preliminary data.</text>
</comment>
<reference evidence="4" key="1">
    <citation type="journal article" date="2021" name="Sci. Adv.">
        <title>The American lobster genome reveals insights on longevity, neural, and immune adaptations.</title>
        <authorList>
            <person name="Polinski J.M."/>
            <person name="Zimin A.V."/>
            <person name="Clark K.F."/>
            <person name="Kohn A.B."/>
            <person name="Sadowski N."/>
            <person name="Timp W."/>
            <person name="Ptitsyn A."/>
            <person name="Khanna P."/>
            <person name="Romanova D.Y."/>
            <person name="Williams P."/>
            <person name="Greenwood S.J."/>
            <person name="Moroz L.L."/>
            <person name="Walt D.R."/>
            <person name="Bodnar A.G."/>
        </authorList>
    </citation>
    <scope>NUCLEOTIDE SEQUENCE</scope>
    <source>
        <strain evidence="4">GMGI-L3</strain>
    </source>
</reference>
<feature type="region of interest" description="Disordered" evidence="2">
    <location>
        <begin position="1"/>
        <end position="53"/>
    </location>
</feature>
<evidence type="ECO:0000256" key="1">
    <source>
        <dbReference type="PROSITE-ProRule" id="PRU00042"/>
    </source>
</evidence>
<keyword evidence="5" id="KW-1185">Reference proteome</keyword>
<feature type="domain" description="C2H2-type" evidence="3">
    <location>
        <begin position="100"/>
        <end position="128"/>
    </location>
</feature>
<organism evidence="4 5">
    <name type="scientific">Homarus americanus</name>
    <name type="common">American lobster</name>
    <dbReference type="NCBI Taxonomy" id="6706"/>
    <lineage>
        <taxon>Eukaryota</taxon>
        <taxon>Metazoa</taxon>
        <taxon>Ecdysozoa</taxon>
        <taxon>Arthropoda</taxon>
        <taxon>Crustacea</taxon>
        <taxon>Multicrustacea</taxon>
        <taxon>Malacostraca</taxon>
        <taxon>Eumalacostraca</taxon>
        <taxon>Eucarida</taxon>
        <taxon>Decapoda</taxon>
        <taxon>Pleocyemata</taxon>
        <taxon>Astacidea</taxon>
        <taxon>Nephropoidea</taxon>
        <taxon>Nephropidae</taxon>
        <taxon>Homarus</taxon>
    </lineage>
</organism>
<dbReference type="InterPro" id="IPR013087">
    <property type="entry name" value="Znf_C2H2_type"/>
</dbReference>
<protein>
    <submittedName>
        <fullName evidence="4">Broad-complex core protein-like 5</fullName>
    </submittedName>
</protein>
<keyword evidence="1" id="KW-0863">Zinc-finger</keyword>
<evidence type="ECO:0000313" key="5">
    <source>
        <dbReference type="Proteomes" id="UP000747542"/>
    </source>
</evidence>
<evidence type="ECO:0000256" key="2">
    <source>
        <dbReference type="SAM" id="MobiDB-lite"/>
    </source>
</evidence>
<sequence length="160" mass="17204">MESNQRKVAMSPIGGPGRSWSCGPPELTPGPLLPSGDPGGGRLPGAPHPVLTHSTPTTGAIHTPTVCDPINVIQVPAPATVACQSGGFTMTVGMGGGEACVCPHCGKCLRDKYKVRRHIEDVHTPSSHSHQCTLCHRHYKTRNTLQNHMSIYHRQPRRPR</sequence>
<dbReference type="EMBL" id="JAHLQT010014894">
    <property type="protein sequence ID" value="KAG7170084.1"/>
    <property type="molecule type" value="Genomic_DNA"/>
</dbReference>
<keyword evidence="1" id="KW-0479">Metal-binding</keyword>